<reference evidence="1" key="2">
    <citation type="journal article" date="2023" name="Proc. Natl. Acad. Sci. U.S.A.">
        <title>A global phylogenomic analysis of the shiitake genus Lentinula.</title>
        <authorList>
            <person name="Sierra-Patev S."/>
            <person name="Min B."/>
            <person name="Naranjo-Ortiz M."/>
            <person name="Looney B."/>
            <person name="Konkel Z."/>
            <person name="Slot J.C."/>
            <person name="Sakamoto Y."/>
            <person name="Steenwyk J.L."/>
            <person name="Rokas A."/>
            <person name="Carro J."/>
            <person name="Camarero S."/>
            <person name="Ferreira P."/>
            <person name="Molpeceres G."/>
            <person name="Ruiz-Duenas F.J."/>
            <person name="Serrano A."/>
            <person name="Henrissat B."/>
            <person name="Drula E."/>
            <person name="Hughes K.W."/>
            <person name="Mata J.L."/>
            <person name="Ishikawa N.K."/>
            <person name="Vargas-Isla R."/>
            <person name="Ushijima S."/>
            <person name="Smith C.A."/>
            <person name="Donoghue J."/>
            <person name="Ahrendt S."/>
            <person name="Andreopoulos W."/>
            <person name="He G."/>
            <person name="LaButti K."/>
            <person name="Lipzen A."/>
            <person name="Ng V."/>
            <person name="Riley R."/>
            <person name="Sandor L."/>
            <person name="Barry K."/>
            <person name="Martinez A.T."/>
            <person name="Xiao Y."/>
            <person name="Gibbons J.G."/>
            <person name="Terashima K."/>
            <person name="Grigoriev I.V."/>
            <person name="Hibbett D."/>
        </authorList>
    </citation>
    <scope>NUCLEOTIDE SEQUENCE</scope>
    <source>
        <strain evidence="1">ET3784</strain>
    </source>
</reference>
<protein>
    <submittedName>
        <fullName evidence="1">Uncharacterized protein</fullName>
    </submittedName>
</protein>
<comment type="caution">
    <text evidence="1">The sequence shown here is derived from an EMBL/GenBank/DDBJ whole genome shotgun (WGS) entry which is preliminary data.</text>
</comment>
<dbReference type="EMBL" id="JANVFO010000070">
    <property type="protein sequence ID" value="KAJ3718091.1"/>
    <property type="molecule type" value="Genomic_DNA"/>
</dbReference>
<gene>
    <name evidence="1" type="ORF">DFJ43DRAFT_775211</name>
</gene>
<keyword evidence="2" id="KW-1185">Reference proteome</keyword>
<sequence length="427" mass="47576">MTWSCSCSSCVLLNGQIENIESIDCVLRECTSTSAKSYTRLSSLVTAKENLSNFKPDSDPLQPSFAGNVQQSGMGTIFETTSGAARLQPVNRGDLYQDYPSCAAVTAVQQHGPLSLISWNSNVGCQDILGNVRTSHHGPRGDMPSVAGQTAVFYSETGGTILRSGFEEDFQQYKDTRAHSSSSSIQSLSYYIRKAQERIKAQRPTPRPRPEDCKPVFEKSSETAGTVYGRPVKVAKGCAEIVKMEWPPRAPSPSLLPDPSDVFRESRSRMSNNEVKRSVACSPILFFQSRGMPTQSRDVRSTSLKGGFRDEESAIGPKLDIMSSDLTEFLEHEHASLLRRKRGWSSLWPPHVVDMPEQDTTRSSFEDLECVDTIEVEDIIMTQHPIRRTKSLDYLEEVDMPMEVKCPRPVRASSFQSVEGQLLRCWL</sequence>
<dbReference type="Proteomes" id="UP001176059">
    <property type="component" value="Unassembled WGS sequence"/>
</dbReference>
<proteinExistence type="predicted"/>
<reference evidence="1" key="1">
    <citation type="submission" date="2022-08" db="EMBL/GenBank/DDBJ databases">
        <authorList>
            <consortium name="DOE Joint Genome Institute"/>
            <person name="Min B."/>
            <person name="Sierra-Patev S."/>
            <person name="Naranjo-Ortiz M."/>
            <person name="Looney B."/>
            <person name="Konkel Z."/>
            <person name="Slot J.C."/>
            <person name="Sakamoto Y."/>
            <person name="Steenwyk J.L."/>
            <person name="Rokas A."/>
            <person name="Carro J."/>
            <person name="Camarero S."/>
            <person name="Ferreira P."/>
            <person name="Molpeceres G."/>
            <person name="Ruiz-duenas F.J."/>
            <person name="Serrano A."/>
            <person name="Henrissat B."/>
            <person name="Drula E."/>
            <person name="Hughes K.W."/>
            <person name="Mata J.L."/>
            <person name="Ishikawa N.K."/>
            <person name="Vargas-Isla R."/>
            <person name="Ushijima S."/>
            <person name="Smith C.A."/>
            <person name="Ahrendt S."/>
            <person name="Andreopoulos W."/>
            <person name="He G."/>
            <person name="LaButti K."/>
            <person name="Lipzen A."/>
            <person name="Ng V."/>
            <person name="Riley R."/>
            <person name="Sandor L."/>
            <person name="Barry K."/>
            <person name="Martinez A.T."/>
            <person name="Xiao Y."/>
            <person name="Gibbons J.G."/>
            <person name="Terashima K."/>
            <person name="Hibbett D.S."/>
            <person name="Grigoriev I.V."/>
        </authorList>
    </citation>
    <scope>NUCLEOTIDE SEQUENCE</scope>
    <source>
        <strain evidence="1">ET3784</strain>
    </source>
</reference>
<dbReference type="AlphaFoldDB" id="A0AA38J3V9"/>
<evidence type="ECO:0000313" key="1">
    <source>
        <dbReference type="EMBL" id="KAJ3718091.1"/>
    </source>
</evidence>
<accession>A0AA38J3V9</accession>
<name>A0AA38J3V9_9AGAR</name>
<organism evidence="1 2">
    <name type="scientific">Lentinula guzmanii</name>
    <dbReference type="NCBI Taxonomy" id="2804957"/>
    <lineage>
        <taxon>Eukaryota</taxon>
        <taxon>Fungi</taxon>
        <taxon>Dikarya</taxon>
        <taxon>Basidiomycota</taxon>
        <taxon>Agaricomycotina</taxon>
        <taxon>Agaricomycetes</taxon>
        <taxon>Agaricomycetidae</taxon>
        <taxon>Agaricales</taxon>
        <taxon>Marasmiineae</taxon>
        <taxon>Omphalotaceae</taxon>
        <taxon>Lentinula</taxon>
    </lineage>
</organism>
<evidence type="ECO:0000313" key="2">
    <source>
        <dbReference type="Proteomes" id="UP001176059"/>
    </source>
</evidence>